<reference evidence="2" key="1">
    <citation type="journal article" date="2023" name="bioRxiv">
        <title>Complete genome of the Medicago anthracnose fungus, Colletotrichum destructivum, reveals a mini-chromosome-like region within a core chromosome.</title>
        <authorList>
            <person name="Lapalu N."/>
            <person name="Simon A."/>
            <person name="Lu A."/>
            <person name="Plaumann P.-L."/>
            <person name="Amselem J."/>
            <person name="Pigne S."/>
            <person name="Auger A."/>
            <person name="Koch C."/>
            <person name="Dallery J.-F."/>
            <person name="O'Connell R.J."/>
        </authorList>
    </citation>
    <scope>NUCLEOTIDE SEQUENCE [LARGE SCALE GENOMIC DNA]</scope>
    <source>
        <strain evidence="2">CBS 520.97</strain>
    </source>
</reference>
<proteinExistence type="predicted"/>
<accession>A0AAX4I8V4</accession>
<dbReference type="EMBL" id="CP137307">
    <property type="protein sequence ID" value="WQF79511.1"/>
    <property type="molecule type" value="Genomic_DNA"/>
</dbReference>
<dbReference type="KEGG" id="cdet:87941028"/>
<keyword evidence="2" id="KW-1185">Reference proteome</keyword>
<dbReference type="AlphaFoldDB" id="A0AAX4I8V4"/>
<gene>
    <name evidence="1" type="ORF">CDEST_04525</name>
</gene>
<organism evidence="1 2">
    <name type="scientific">Colletotrichum destructivum</name>
    <dbReference type="NCBI Taxonomy" id="34406"/>
    <lineage>
        <taxon>Eukaryota</taxon>
        <taxon>Fungi</taxon>
        <taxon>Dikarya</taxon>
        <taxon>Ascomycota</taxon>
        <taxon>Pezizomycotina</taxon>
        <taxon>Sordariomycetes</taxon>
        <taxon>Hypocreomycetidae</taxon>
        <taxon>Glomerellales</taxon>
        <taxon>Glomerellaceae</taxon>
        <taxon>Colletotrichum</taxon>
        <taxon>Colletotrichum destructivum species complex</taxon>
    </lineage>
</organism>
<dbReference type="Proteomes" id="UP001322277">
    <property type="component" value="Chromosome 3"/>
</dbReference>
<sequence>MASSSRASGSANAAARQSGYYTFENKAFDDEHGRQEYFQIAHYRGGAGKMQKTDKDKETNGQLIERFREHQGSFGVPMHHINVQISKHPILPPPRNENGLCELTKVPQGSANAFASTFIDLHTGNKKTRKQSVCISISSFTDLQQMFSQARNVFRPSSRATESEDIWPELFEIGGAKPLDNNLLITVSHLLRDGSMRHTVMVEYKFLKTFLSLLILMDLKGSVRDKPVTRRAWR</sequence>
<protein>
    <submittedName>
        <fullName evidence="1">Uncharacterized protein</fullName>
    </submittedName>
</protein>
<dbReference type="RefSeq" id="XP_062776735.1">
    <property type="nucleotide sequence ID" value="XM_062920684.1"/>
</dbReference>
<evidence type="ECO:0000313" key="2">
    <source>
        <dbReference type="Proteomes" id="UP001322277"/>
    </source>
</evidence>
<name>A0AAX4I8V4_9PEZI</name>
<evidence type="ECO:0000313" key="1">
    <source>
        <dbReference type="EMBL" id="WQF79511.1"/>
    </source>
</evidence>
<dbReference type="GeneID" id="87941028"/>